<dbReference type="Gene3D" id="1.10.10.10">
    <property type="entry name" value="Winged helix-like DNA-binding domain superfamily/Winged helix DNA-binding domain"/>
    <property type="match status" value="1"/>
</dbReference>
<comment type="caution">
    <text evidence="5">The sequence shown here is derived from an EMBL/GenBank/DDBJ whole genome shotgun (WGS) entry which is preliminary data.</text>
</comment>
<dbReference type="Proteomes" id="UP001501166">
    <property type="component" value="Unassembled WGS sequence"/>
</dbReference>
<dbReference type="SMART" id="SM01134">
    <property type="entry name" value="DeoRC"/>
    <property type="match status" value="1"/>
</dbReference>
<keyword evidence="1" id="KW-0805">Transcription regulation</keyword>
<dbReference type="PANTHER" id="PTHR30363">
    <property type="entry name" value="HTH-TYPE TRANSCRIPTIONAL REGULATOR SRLR-RELATED"/>
    <property type="match status" value="1"/>
</dbReference>
<dbReference type="Pfam" id="PF00455">
    <property type="entry name" value="DeoRC"/>
    <property type="match status" value="1"/>
</dbReference>
<accession>A0ABN0XUD5</accession>
<dbReference type="SUPFAM" id="SSF100950">
    <property type="entry name" value="NagB/RpiA/CoA transferase-like"/>
    <property type="match status" value="1"/>
</dbReference>
<dbReference type="SUPFAM" id="SSF46785">
    <property type="entry name" value="Winged helix' DNA-binding domain"/>
    <property type="match status" value="1"/>
</dbReference>
<dbReference type="EMBL" id="BAAACW010000167">
    <property type="protein sequence ID" value="GAA0372518.1"/>
    <property type="molecule type" value="Genomic_DNA"/>
</dbReference>
<dbReference type="SMART" id="SM00420">
    <property type="entry name" value="HTH_DEOR"/>
    <property type="match status" value="1"/>
</dbReference>
<name>A0ABN0XUD5_9LACT</name>
<dbReference type="InterPro" id="IPR037171">
    <property type="entry name" value="NagB/RpiA_transferase-like"/>
</dbReference>
<dbReference type="RefSeq" id="WP_343757106.1">
    <property type="nucleotide sequence ID" value="NZ_BAAACW010000167.1"/>
</dbReference>
<keyword evidence="6" id="KW-1185">Reference proteome</keyword>
<keyword evidence="3" id="KW-0804">Transcription</keyword>
<dbReference type="InterPro" id="IPR014036">
    <property type="entry name" value="DeoR-like_C"/>
</dbReference>
<dbReference type="GO" id="GO:0003677">
    <property type="term" value="F:DNA binding"/>
    <property type="evidence" value="ECO:0007669"/>
    <property type="project" value="UniProtKB-KW"/>
</dbReference>
<dbReference type="PROSITE" id="PS00894">
    <property type="entry name" value="HTH_DEOR_1"/>
    <property type="match status" value="1"/>
</dbReference>
<dbReference type="PANTHER" id="PTHR30363:SF56">
    <property type="entry name" value="TRANSCRIPTIONAL REGULATOR, DEOR FAMILY"/>
    <property type="match status" value="1"/>
</dbReference>
<dbReference type="InterPro" id="IPR018356">
    <property type="entry name" value="Tscrpt_reg_HTH_DeoR_CS"/>
</dbReference>
<dbReference type="InterPro" id="IPR001034">
    <property type="entry name" value="DeoR_HTH"/>
</dbReference>
<feature type="domain" description="HTH deoR-type" evidence="4">
    <location>
        <begin position="3"/>
        <end position="58"/>
    </location>
</feature>
<proteinExistence type="predicted"/>
<organism evidence="5 6">
    <name type="scientific">Alkalibacterium iburiense</name>
    <dbReference type="NCBI Taxonomy" id="290589"/>
    <lineage>
        <taxon>Bacteria</taxon>
        <taxon>Bacillati</taxon>
        <taxon>Bacillota</taxon>
        <taxon>Bacilli</taxon>
        <taxon>Lactobacillales</taxon>
        <taxon>Carnobacteriaceae</taxon>
        <taxon>Alkalibacterium</taxon>
    </lineage>
</organism>
<dbReference type="Gene3D" id="3.40.50.1360">
    <property type="match status" value="1"/>
</dbReference>
<dbReference type="PRINTS" id="PR00037">
    <property type="entry name" value="HTHLACR"/>
</dbReference>
<dbReference type="Pfam" id="PF08220">
    <property type="entry name" value="HTH_DeoR"/>
    <property type="match status" value="1"/>
</dbReference>
<protein>
    <submittedName>
        <fullName evidence="5">DeoR/GlpR family DNA-binding transcription regulator</fullName>
    </submittedName>
</protein>
<reference evidence="5 6" key="1">
    <citation type="journal article" date="2019" name="Int. J. Syst. Evol. Microbiol.">
        <title>The Global Catalogue of Microorganisms (GCM) 10K type strain sequencing project: providing services to taxonomists for standard genome sequencing and annotation.</title>
        <authorList>
            <consortium name="The Broad Institute Genomics Platform"/>
            <consortium name="The Broad Institute Genome Sequencing Center for Infectious Disease"/>
            <person name="Wu L."/>
            <person name="Ma J."/>
        </authorList>
    </citation>
    <scope>NUCLEOTIDE SEQUENCE [LARGE SCALE GENOMIC DNA]</scope>
    <source>
        <strain evidence="5 6">JCM 12662</strain>
    </source>
</reference>
<dbReference type="PROSITE" id="PS51000">
    <property type="entry name" value="HTH_DEOR_2"/>
    <property type="match status" value="1"/>
</dbReference>
<dbReference type="InterPro" id="IPR036388">
    <property type="entry name" value="WH-like_DNA-bd_sf"/>
</dbReference>
<evidence type="ECO:0000313" key="6">
    <source>
        <dbReference type="Proteomes" id="UP001501166"/>
    </source>
</evidence>
<dbReference type="InterPro" id="IPR050313">
    <property type="entry name" value="Carb_Metab_HTH_regulators"/>
</dbReference>
<evidence type="ECO:0000256" key="2">
    <source>
        <dbReference type="ARBA" id="ARBA00023125"/>
    </source>
</evidence>
<gene>
    <name evidence="5" type="ORF">GCM10008932_24770</name>
</gene>
<evidence type="ECO:0000256" key="1">
    <source>
        <dbReference type="ARBA" id="ARBA00023015"/>
    </source>
</evidence>
<dbReference type="InterPro" id="IPR036390">
    <property type="entry name" value="WH_DNA-bd_sf"/>
</dbReference>
<sequence>MLTVERHQYILNKLYHVQAVTVQELVEELGHSESTIRRDLRQLEEQNQLVRVHGGAKRLRKTVSEASMEEKSVKNSQEKKRIATYASTLIKDKEVIFLDAGTTTYEMIPFLKGKDITVVTNGVPHALSLSEHRIPTILIGGRIKQNTRAIIGPIAEKQLEQFHFSKAFLGMNGVDLTYGLTTTDVEEASIKNKAMNQANQSFVLADHSKLKEVSAVKVADIDDGILITETLSKEFKEFKEVTRVMEVTTHDLHSHTKPVN</sequence>
<keyword evidence="2 5" id="KW-0238">DNA-binding</keyword>
<evidence type="ECO:0000259" key="4">
    <source>
        <dbReference type="PROSITE" id="PS51000"/>
    </source>
</evidence>
<evidence type="ECO:0000313" key="5">
    <source>
        <dbReference type="EMBL" id="GAA0372518.1"/>
    </source>
</evidence>
<evidence type="ECO:0000256" key="3">
    <source>
        <dbReference type="ARBA" id="ARBA00023163"/>
    </source>
</evidence>